<organism evidence="13">
    <name type="scientific">Echinostoma caproni</name>
    <dbReference type="NCBI Taxonomy" id="27848"/>
    <lineage>
        <taxon>Eukaryota</taxon>
        <taxon>Metazoa</taxon>
        <taxon>Spiralia</taxon>
        <taxon>Lophotrochozoa</taxon>
        <taxon>Platyhelminthes</taxon>
        <taxon>Trematoda</taxon>
        <taxon>Digenea</taxon>
        <taxon>Plagiorchiida</taxon>
        <taxon>Echinostomata</taxon>
        <taxon>Echinostomatoidea</taxon>
        <taxon>Echinostomatidae</taxon>
        <taxon>Echinostoma</taxon>
    </lineage>
</organism>
<keyword evidence="8" id="KW-0539">Nucleus</keyword>
<keyword evidence="7" id="KW-0238">DNA-binding</keyword>
<evidence type="ECO:0000313" key="12">
    <source>
        <dbReference type="Proteomes" id="UP000272942"/>
    </source>
</evidence>
<dbReference type="WBParaSite" id="ECPE_0000448201-mRNA-1">
    <property type="protein sequence ID" value="ECPE_0000448201-mRNA-1"/>
    <property type="gene ID" value="ECPE_0000448201"/>
</dbReference>
<evidence type="ECO:0000313" key="11">
    <source>
        <dbReference type="EMBL" id="VDP72697.1"/>
    </source>
</evidence>
<dbReference type="AlphaFoldDB" id="A0A183ABY5"/>
<evidence type="ECO:0000256" key="8">
    <source>
        <dbReference type="ARBA" id="ARBA00023242"/>
    </source>
</evidence>
<dbReference type="InterPro" id="IPR000558">
    <property type="entry name" value="Histone_H2B"/>
</dbReference>
<proteinExistence type="inferred from homology"/>
<dbReference type="GO" id="GO:0046982">
    <property type="term" value="F:protein heterodimerization activity"/>
    <property type="evidence" value="ECO:0007669"/>
    <property type="project" value="InterPro"/>
</dbReference>
<dbReference type="PANTHER" id="PTHR23428">
    <property type="entry name" value="HISTONE H2B"/>
    <property type="match status" value="1"/>
</dbReference>
<dbReference type="SUPFAM" id="SSF47113">
    <property type="entry name" value="Histone-fold"/>
    <property type="match status" value="1"/>
</dbReference>
<protein>
    <submittedName>
        <fullName evidence="13">Histone domain-containing protein</fullName>
    </submittedName>
</protein>
<comment type="subunit">
    <text evidence="5">The nucleosome is a histone octamer containing two molecules each of H2A, H2B, H3 and H4 assembled in one H3-H4 heterotetramer and two H2A-H2B heterodimers. The octamer wraps approximately 147 bp of DNA.</text>
</comment>
<keyword evidence="9" id="KW-0544">Nucleosome core</keyword>
<dbReference type="InterPro" id="IPR009072">
    <property type="entry name" value="Histone-fold"/>
</dbReference>
<gene>
    <name evidence="11" type="ORF">ECPE_LOCUS4470</name>
</gene>
<feature type="domain" description="Core Histone H2A/H2B/H3" evidence="10">
    <location>
        <begin position="32"/>
        <end position="105"/>
    </location>
</feature>
<evidence type="ECO:0000313" key="13">
    <source>
        <dbReference type="WBParaSite" id="ECPE_0000448201-mRNA-1"/>
    </source>
</evidence>
<dbReference type="EMBL" id="UZAN01041333">
    <property type="protein sequence ID" value="VDP72697.1"/>
    <property type="molecule type" value="Genomic_DNA"/>
</dbReference>
<comment type="similarity">
    <text evidence="4">Belongs to the histone H2B family.</text>
</comment>
<name>A0A183ABY5_9TREM</name>
<dbReference type="InterPro" id="IPR007125">
    <property type="entry name" value="H2A/H2B/H3"/>
</dbReference>
<accession>A0A183ABY5</accession>
<evidence type="ECO:0000259" key="10">
    <source>
        <dbReference type="Pfam" id="PF00125"/>
    </source>
</evidence>
<evidence type="ECO:0000256" key="2">
    <source>
        <dbReference type="ARBA" id="ARBA00004123"/>
    </source>
</evidence>
<keyword evidence="6" id="KW-0158">Chromosome</keyword>
<dbReference type="GO" id="GO:0000786">
    <property type="term" value="C:nucleosome"/>
    <property type="evidence" value="ECO:0007669"/>
    <property type="project" value="UniProtKB-KW"/>
</dbReference>
<dbReference type="GO" id="GO:0005634">
    <property type="term" value="C:nucleus"/>
    <property type="evidence" value="ECO:0007669"/>
    <property type="project" value="UniProtKB-SubCell"/>
</dbReference>
<sequence>MARVTLLRNGPQGCFRQSSGEGLEGQVSKVGKKKKHRKKESYAIHIYKVLRQVHPYTVVTSKAMSIMNSFVNDIFERIASVSSRFARYDKRSTITSRQIQTVVRLLLPGELAKRAVSEVTKAVIKYISTK</sequence>
<dbReference type="Gene3D" id="1.10.20.10">
    <property type="entry name" value="Histone, subunit A"/>
    <property type="match status" value="1"/>
</dbReference>
<evidence type="ECO:0000256" key="4">
    <source>
        <dbReference type="ARBA" id="ARBA00006846"/>
    </source>
</evidence>
<evidence type="ECO:0000256" key="5">
    <source>
        <dbReference type="ARBA" id="ARBA00011538"/>
    </source>
</evidence>
<evidence type="ECO:0000256" key="6">
    <source>
        <dbReference type="ARBA" id="ARBA00022454"/>
    </source>
</evidence>
<evidence type="ECO:0000256" key="3">
    <source>
        <dbReference type="ARBA" id="ARBA00004286"/>
    </source>
</evidence>
<reference evidence="13" key="1">
    <citation type="submission" date="2016-06" db="UniProtKB">
        <authorList>
            <consortium name="WormBaseParasite"/>
        </authorList>
    </citation>
    <scope>IDENTIFICATION</scope>
</reference>
<evidence type="ECO:0000256" key="9">
    <source>
        <dbReference type="ARBA" id="ARBA00023269"/>
    </source>
</evidence>
<comment type="subcellular location">
    <subcellularLocation>
        <location evidence="3">Chromosome</location>
    </subcellularLocation>
    <subcellularLocation>
        <location evidence="2">Nucleus</location>
    </subcellularLocation>
</comment>
<dbReference type="Proteomes" id="UP000272942">
    <property type="component" value="Unassembled WGS sequence"/>
</dbReference>
<dbReference type="GO" id="GO:0003677">
    <property type="term" value="F:DNA binding"/>
    <property type="evidence" value="ECO:0007669"/>
    <property type="project" value="UniProtKB-KW"/>
</dbReference>
<evidence type="ECO:0000256" key="1">
    <source>
        <dbReference type="ARBA" id="ARBA00002001"/>
    </source>
</evidence>
<reference evidence="11 12" key="2">
    <citation type="submission" date="2018-11" db="EMBL/GenBank/DDBJ databases">
        <authorList>
            <consortium name="Pathogen Informatics"/>
        </authorList>
    </citation>
    <scope>NUCLEOTIDE SEQUENCE [LARGE SCALE GENOMIC DNA]</scope>
    <source>
        <strain evidence="11 12">Egypt</strain>
    </source>
</reference>
<keyword evidence="12" id="KW-1185">Reference proteome</keyword>
<dbReference type="OrthoDB" id="6256412at2759"/>
<dbReference type="FunFam" id="1.10.20.10:FF:000016">
    <property type="entry name" value="Histone H2B"/>
    <property type="match status" value="1"/>
</dbReference>
<dbReference type="CDD" id="cd22910">
    <property type="entry name" value="HFD_H2B"/>
    <property type="match status" value="1"/>
</dbReference>
<dbReference type="GO" id="GO:0030527">
    <property type="term" value="F:structural constituent of chromatin"/>
    <property type="evidence" value="ECO:0007669"/>
    <property type="project" value="InterPro"/>
</dbReference>
<dbReference type="SMART" id="SM00427">
    <property type="entry name" value="H2B"/>
    <property type="match status" value="1"/>
</dbReference>
<dbReference type="Pfam" id="PF00125">
    <property type="entry name" value="Histone"/>
    <property type="match status" value="1"/>
</dbReference>
<dbReference type="PRINTS" id="PR00621">
    <property type="entry name" value="HISTONEH2B"/>
</dbReference>
<comment type="function">
    <text evidence="1">Core component of nucleosome. Nucleosomes wrap and compact DNA into chromatin, limiting DNA accessibility to the cellular machineries which require DNA as a template. Histones thereby play a central role in transcription regulation, DNA repair, DNA replication and chromosomal stability. DNA accessibility is regulated via a complex set of post-translational modifications of histones, also called histone code, and nucleosome remodeling.</text>
</comment>
<evidence type="ECO:0000256" key="7">
    <source>
        <dbReference type="ARBA" id="ARBA00023125"/>
    </source>
</evidence>